<gene>
    <name evidence="5" type="primary">LOC108742129</name>
</gene>
<dbReference type="PROSITE" id="PS51155">
    <property type="entry name" value="CHIT_BIND_RR_2"/>
    <property type="match status" value="1"/>
</dbReference>
<evidence type="ECO:0000313" key="4">
    <source>
        <dbReference type="Proteomes" id="UP000192223"/>
    </source>
</evidence>
<dbReference type="PANTHER" id="PTHR10380:SF173">
    <property type="entry name" value="CUTICULAR PROTEIN 47EF, ISOFORM C-RELATED"/>
    <property type="match status" value="1"/>
</dbReference>
<dbReference type="InterPro" id="IPR000618">
    <property type="entry name" value="Insect_cuticle"/>
</dbReference>
<organism evidence="4 5">
    <name type="scientific">Agrilus planipennis</name>
    <name type="common">Emerald ash borer</name>
    <name type="synonym">Agrilus marcopoli</name>
    <dbReference type="NCBI Taxonomy" id="224129"/>
    <lineage>
        <taxon>Eukaryota</taxon>
        <taxon>Metazoa</taxon>
        <taxon>Ecdysozoa</taxon>
        <taxon>Arthropoda</taxon>
        <taxon>Hexapoda</taxon>
        <taxon>Insecta</taxon>
        <taxon>Pterygota</taxon>
        <taxon>Neoptera</taxon>
        <taxon>Endopterygota</taxon>
        <taxon>Coleoptera</taxon>
        <taxon>Polyphaga</taxon>
        <taxon>Elateriformia</taxon>
        <taxon>Buprestoidea</taxon>
        <taxon>Buprestidae</taxon>
        <taxon>Agrilinae</taxon>
        <taxon>Agrilus</taxon>
    </lineage>
</organism>
<sequence length="299" mass="30460">PPAAGGARSFAGAGTGAGAGPFGGGFGGGFGPGADFRSGPQIPILRYTNDNDGSGNYQYSYETGNGINAEERGRFVGGLPEEIHTQHLPGIREKHRQVNMKFIIVSLSVLSAALAARLDSNYLPPAAGGARSFAGAGTGAGAGPFGGGFGGGFGPGADFRSGPQIPILRYTNDNDGSGNYQYSYETGNGINAEERGRFVGGLPEGGATVADGSFSYTAPDGQRISLTYTADENGFHPSGAHLPTPPPIPEAILRSLEFNRASGGNAGDFGGNGGDDGQYRPSQTFSAPSGRTSFGGYRY</sequence>
<dbReference type="AlphaFoldDB" id="A0A7F5RCK5"/>
<dbReference type="RefSeq" id="XP_025833703.1">
    <property type="nucleotide sequence ID" value="XM_025977918.1"/>
</dbReference>
<feature type="compositionally biased region" description="Gly residues" evidence="3">
    <location>
        <begin position="264"/>
        <end position="276"/>
    </location>
</feature>
<reference evidence="5" key="1">
    <citation type="submission" date="2025-08" db="UniProtKB">
        <authorList>
            <consortium name="RefSeq"/>
        </authorList>
    </citation>
    <scope>IDENTIFICATION</scope>
    <source>
        <tissue evidence="5">Entire body</tissue>
    </source>
</reference>
<dbReference type="KEGG" id="apln:108742129"/>
<feature type="non-terminal residue" evidence="5">
    <location>
        <position position="1"/>
    </location>
</feature>
<accession>A0A7F5RCK5</accession>
<proteinExistence type="predicted"/>
<dbReference type="GO" id="GO:0008010">
    <property type="term" value="F:structural constituent of chitin-based larval cuticle"/>
    <property type="evidence" value="ECO:0007669"/>
    <property type="project" value="TreeGrafter"/>
</dbReference>
<dbReference type="Proteomes" id="UP000192223">
    <property type="component" value="Unplaced"/>
</dbReference>
<dbReference type="InParanoid" id="A0A7F5RCK5"/>
<evidence type="ECO:0000256" key="1">
    <source>
        <dbReference type="ARBA" id="ARBA00022460"/>
    </source>
</evidence>
<evidence type="ECO:0000313" key="5">
    <source>
        <dbReference type="RefSeq" id="XP_025833703.1"/>
    </source>
</evidence>
<dbReference type="GO" id="GO:0062129">
    <property type="term" value="C:chitin-based extracellular matrix"/>
    <property type="evidence" value="ECO:0007669"/>
    <property type="project" value="TreeGrafter"/>
</dbReference>
<evidence type="ECO:0000256" key="3">
    <source>
        <dbReference type="SAM" id="MobiDB-lite"/>
    </source>
</evidence>
<dbReference type="Pfam" id="PF00379">
    <property type="entry name" value="Chitin_bind_4"/>
    <property type="match status" value="1"/>
</dbReference>
<evidence type="ECO:0000256" key="2">
    <source>
        <dbReference type="PROSITE-ProRule" id="PRU00497"/>
    </source>
</evidence>
<dbReference type="PROSITE" id="PS00233">
    <property type="entry name" value="CHIT_BIND_RR_1"/>
    <property type="match status" value="1"/>
</dbReference>
<dbReference type="GeneID" id="108742129"/>
<dbReference type="FunCoup" id="A0A7F5RCK5">
    <property type="interactions" value="18"/>
</dbReference>
<keyword evidence="4" id="KW-1185">Reference proteome</keyword>
<dbReference type="PANTHER" id="PTHR10380">
    <property type="entry name" value="CUTICLE PROTEIN"/>
    <property type="match status" value="1"/>
</dbReference>
<name>A0A7F5RCK5_AGRPL</name>
<feature type="region of interest" description="Disordered" evidence="3">
    <location>
        <begin position="263"/>
        <end position="299"/>
    </location>
</feature>
<feature type="compositionally biased region" description="Polar residues" evidence="3">
    <location>
        <begin position="280"/>
        <end position="292"/>
    </location>
</feature>
<dbReference type="OrthoDB" id="6365759at2759"/>
<keyword evidence="1 2" id="KW-0193">Cuticle</keyword>
<dbReference type="InterPro" id="IPR031311">
    <property type="entry name" value="CHIT_BIND_RR_consensus"/>
</dbReference>
<protein>
    <submittedName>
        <fullName evidence="5">Pupal cuticle protein 20-like</fullName>
    </submittedName>
</protein>
<dbReference type="PRINTS" id="PR00947">
    <property type="entry name" value="CUTICLE"/>
</dbReference>
<dbReference type="InterPro" id="IPR050468">
    <property type="entry name" value="Cuticle_Struct_Prot"/>
</dbReference>